<dbReference type="SMART" id="SM01042">
    <property type="entry name" value="Brr6_like_C_C"/>
    <property type="match status" value="1"/>
</dbReference>
<evidence type="ECO:0000313" key="5">
    <source>
        <dbReference type="Proteomes" id="UP000799640"/>
    </source>
</evidence>
<sequence>MERQTHESPMDFTWTNGNGPIDRNSPFITSLNALPPQTPSKRPRSAFEDTSKPQQSSFPALRAPAGQTTFFNLPSTSRPSSPNKPLPPNPALFSTPRRLEVDFSSGGETPETPDLGLDTDATPEMPPKKAPSFTAGKADKPAPKKRDSLLGRLFLSSPSRPAPPPQKQDKLVPYSHKAEKRVATRRRTRKDSPRRDKSRRDDSADSSWEDENDSSRRPRKAIEPKPGVIGAALSYMEAHPTLPHILSFYLQLLLNFVLMFGVLYILYSFWRTIRADVDEKANEAAGEIMREIAVCAKHFRDNGCDSTHRAPALQSPCAAWQACMGKDPRAVGRARVSAHTFAQIFNSFIEPISYKAMIFSLLFVFGCMTLSNMAFGLFRRHDPYMAMHHAPQHPHPPQTPSLHRQVSGLAYAAGYGTPFRQVEFGEGGQGQGGLSAGGQGRMIEYH</sequence>
<keyword evidence="2" id="KW-0812">Transmembrane</keyword>
<feature type="region of interest" description="Disordered" evidence="1">
    <location>
        <begin position="1"/>
        <end position="223"/>
    </location>
</feature>
<gene>
    <name evidence="4" type="ORF">EJ06DRAFT_585363</name>
</gene>
<evidence type="ECO:0000256" key="1">
    <source>
        <dbReference type="SAM" id="MobiDB-lite"/>
    </source>
</evidence>
<keyword evidence="2" id="KW-1133">Transmembrane helix</keyword>
<feature type="compositionally biased region" description="Basic and acidic residues" evidence="1">
    <location>
        <begin position="137"/>
        <end position="149"/>
    </location>
</feature>
<feature type="domain" description="Brl1/Brr6" evidence="3">
    <location>
        <begin position="246"/>
        <end position="379"/>
    </location>
</feature>
<dbReference type="GO" id="GO:0006998">
    <property type="term" value="P:nuclear envelope organization"/>
    <property type="evidence" value="ECO:0007669"/>
    <property type="project" value="InterPro"/>
</dbReference>
<dbReference type="AlphaFoldDB" id="A0A6G1HJ64"/>
<dbReference type="GO" id="GO:0031965">
    <property type="term" value="C:nuclear membrane"/>
    <property type="evidence" value="ECO:0007669"/>
    <property type="project" value="InterPro"/>
</dbReference>
<dbReference type="Proteomes" id="UP000799640">
    <property type="component" value="Unassembled WGS sequence"/>
</dbReference>
<accession>A0A6G1HJ64</accession>
<evidence type="ECO:0000256" key="2">
    <source>
        <dbReference type="SAM" id="Phobius"/>
    </source>
</evidence>
<dbReference type="Pfam" id="PF10104">
    <property type="entry name" value="Brr6_like_C_C"/>
    <property type="match status" value="1"/>
</dbReference>
<dbReference type="EMBL" id="ML996708">
    <property type="protein sequence ID" value="KAF2396103.1"/>
    <property type="molecule type" value="Genomic_DNA"/>
</dbReference>
<evidence type="ECO:0000313" key="4">
    <source>
        <dbReference type="EMBL" id="KAF2396103.1"/>
    </source>
</evidence>
<proteinExistence type="predicted"/>
<protein>
    <recommendedName>
        <fullName evidence="3">Brl1/Brr6 domain-containing protein</fullName>
    </recommendedName>
</protein>
<keyword evidence="2" id="KW-0472">Membrane</keyword>
<dbReference type="InterPro" id="IPR040202">
    <property type="entry name" value="Brl1/Brr6"/>
</dbReference>
<dbReference type="GO" id="GO:0055088">
    <property type="term" value="P:lipid homeostasis"/>
    <property type="evidence" value="ECO:0007669"/>
    <property type="project" value="InterPro"/>
</dbReference>
<feature type="transmembrane region" description="Helical" evidence="2">
    <location>
        <begin position="246"/>
        <end position="270"/>
    </location>
</feature>
<name>A0A6G1HJ64_9PEZI</name>
<keyword evidence="5" id="KW-1185">Reference proteome</keyword>
<feature type="compositionally biased region" description="Polar residues" evidence="1">
    <location>
        <begin position="66"/>
        <end position="78"/>
    </location>
</feature>
<reference evidence="4" key="1">
    <citation type="journal article" date="2020" name="Stud. Mycol.">
        <title>101 Dothideomycetes genomes: a test case for predicting lifestyles and emergence of pathogens.</title>
        <authorList>
            <person name="Haridas S."/>
            <person name="Albert R."/>
            <person name="Binder M."/>
            <person name="Bloem J."/>
            <person name="Labutti K."/>
            <person name="Salamov A."/>
            <person name="Andreopoulos B."/>
            <person name="Baker S."/>
            <person name="Barry K."/>
            <person name="Bills G."/>
            <person name="Bluhm B."/>
            <person name="Cannon C."/>
            <person name="Castanera R."/>
            <person name="Culley D."/>
            <person name="Daum C."/>
            <person name="Ezra D."/>
            <person name="Gonzalez J."/>
            <person name="Henrissat B."/>
            <person name="Kuo A."/>
            <person name="Liang C."/>
            <person name="Lipzen A."/>
            <person name="Lutzoni F."/>
            <person name="Magnuson J."/>
            <person name="Mondo S."/>
            <person name="Nolan M."/>
            <person name="Ohm R."/>
            <person name="Pangilinan J."/>
            <person name="Park H.-J."/>
            <person name="Ramirez L."/>
            <person name="Alfaro M."/>
            <person name="Sun H."/>
            <person name="Tritt A."/>
            <person name="Yoshinaga Y."/>
            <person name="Zwiers L.-H."/>
            <person name="Turgeon B."/>
            <person name="Goodwin S."/>
            <person name="Spatafora J."/>
            <person name="Crous P."/>
            <person name="Grigoriev I."/>
        </authorList>
    </citation>
    <scope>NUCLEOTIDE SEQUENCE</scope>
    <source>
        <strain evidence="4">CBS 262.69</strain>
    </source>
</reference>
<dbReference type="PANTHER" id="PTHR28136">
    <property type="entry name" value="NUCLEUS EXPORT PROTEIN BRR6"/>
    <property type="match status" value="1"/>
</dbReference>
<dbReference type="OrthoDB" id="5961at2759"/>
<feature type="compositionally biased region" description="Basic and acidic residues" evidence="1">
    <location>
        <begin position="213"/>
        <end position="223"/>
    </location>
</feature>
<evidence type="ECO:0000259" key="3">
    <source>
        <dbReference type="SMART" id="SM01042"/>
    </source>
</evidence>
<feature type="transmembrane region" description="Helical" evidence="2">
    <location>
        <begin position="356"/>
        <end position="378"/>
    </location>
</feature>
<organism evidence="4 5">
    <name type="scientific">Trichodelitschia bisporula</name>
    <dbReference type="NCBI Taxonomy" id="703511"/>
    <lineage>
        <taxon>Eukaryota</taxon>
        <taxon>Fungi</taxon>
        <taxon>Dikarya</taxon>
        <taxon>Ascomycota</taxon>
        <taxon>Pezizomycotina</taxon>
        <taxon>Dothideomycetes</taxon>
        <taxon>Dothideomycetes incertae sedis</taxon>
        <taxon>Phaeotrichales</taxon>
        <taxon>Phaeotrichaceae</taxon>
        <taxon>Trichodelitschia</taxon>
    </lineage>
</organism>
<dbReference type="PANTHER" id="PTHR28136:SF1">
    <property type="entry name" value="NUCLEUS EXPORT PROTEIN BRL1"/>
    <property type="match status" value="1"/>
</dbReference>
<feature type="compositionally biased region" description="Basic and acidic residues" evidence="1">
    <location>
        <begin position="190"/>
        <end position="203"/>
    </location>
</feature>
<dbReference type="InterPro" id="IPR018767">
    <property type="entry name" value="Brl1/Brr6_dom"/>
</dbReference>